<feature type="transmembrane region" description="Helical" evidence="1">
    <location>
        <begin position="211"/>
        <end position="230"/>
    </location>
</feature>
<keyword evidence="2" id="KW-0732">Signal</keyword>
<feature type="domain" description="Acyltransferase 3" evidence="3">
    <location>
        <begin position="5"/>
        <end position="332"/>
    </location>
</feature>
<protein>
    <submittedName>
        <fullName evidence="4">Acyltransferase</fullName>
    </submittedName>
</protein>
<keyword evidence="1" id="KW-1133">Transmembrane helix</keyword>
<evidence type="ECO:0000313" key="5">
    <source>
        <dbReference type="Proteomes" id="UP000594015"/>
    </source>
</evidence>
<feature type="transmembrane region" description="Helical" evidence="1">
    <location>
        <begin position="261"/>
        <end position="278"/>
    </location>
</feature>
<feature type="signal peptide" evidence="2">
    <location>
        <begin position="1"/>
        <end position="23"/>
    </location>
</feature>
<feature type="transmembrane region" description="Helical" evidence="1">
    <location>
        <begin position="237"/>
        <end position="255"/>
    </location>
</feature>
<proteinExistence type="predicted"/>
<evidence type="ECO:0000256" key="1">
    <source>
        <dbReference type="SAM" id="Phobius"/>
    </source>
</evidence>
<keyword evidence="4" id="KW-0012">Acyltransferase</keyword>
<evidence type="ECO:0000313" key="4">
    <source>
        <dbReference type="EMBL" id="QOZ66939.1"/>
    </source>
</evidence>
<feature type="transmembrane region" description="Helical" evidence="1">
    <location>
        <begin position="149"/>
        <end position="171"/>
    </location>
</feature>
<organism evidence="4 5">
    <name type="scientific">Bradyrhizobium arachidis</name>
    <dbReference type="NCBI Taxonomy" id="858423"/>
    <lineage>
        <taxon>Bacteria</taxon>
        <taxon>Pseudomonadati</taxon>
        <taxon>Pseudomonadota</taxon>
        <taxon>Alphaproteobacteria</taxon>
        <taxon>Hyphomicrobiales</taxon>
        <taxon>Nitrobacteraceae</taxon>
        <taxon>Bradyrhizobium</taxon>
    </lineage>
</organism>
<feature type="transmembrane region" description="Helical" evidence="1">
    <location>
        <begin position="42"/>
        <end position="62"/>
    </location>
</feature>
<dbReference type="RefSeq" id="WP_092217573.1">
    <property type="nucleotide sequence ID" value="NZ_CP030050.1"/>
</dbReference>
<feature type="transmembrane region" description="Helical" evidence="1">
    <location>
        <begin position="83"/>
        <end position="111"/>
    </location>
</feature>
<dbReference type="Proteomes" id="UP000594015">
    <property type="component" value="Chromosome"/>
</dbReference>
<reference evidence="4 5" key="1">
    <citation type="submission" date="2018-06" db="EMBL/GenBank/DDBJ databases">
        <title>Comparative genomics of Bradyrhizobium nodulating Arachidis hypogaea.</title>
        <authorList>
            <person name="Li Y."/>
        </authorList>
    </citation>
    <scope>NUCLEOTIDE SEQUENCE [LARGE SCALE GENOMIC DNA]</scope>
    <source>
        <strain evidence="4 5">CCBAU 051107</strain>
    </source>
</reference>
<sequence>MHRNNNFNFIRAAAALAVLASHAYPIAGGSRTVQPFEPELGMHGGLGTLAVLVFFIVSGYFITQSALRSASLFDFWAARFLRIYPGLFVALSLTALLGVSISSLSVGAYFLSGQTYSYIPSGLSLAWVQYELPGVFDGNPFPQLVNGSLWTLFYEVLCYVMVSILAVLGILQNKTARAAFFATYLVLYVVAKLMLMAGLFPDWVSKGAINFLTHLLDLTPPFVIGMLFYAYRDRLPLNFAICAVLLVCTVLSANTPFYREMMLFSVAFCTFYIGFRSLKVLYSFNNLGDYSYGIYIYAFPIEQLVAYFFNGISPLGIIAIATPLTIGISAASWHTIEAPALALRSRIAPLMSMKRAKVSA</sequence>
<feature type="chain" id="PRO_5042159212" evidence="2">
    <location>
        <begin position="24"/>
        <end position="360"/>
    </location>
</feature>
<gene>
    <name evidence="4" type="ORF">WN72_11910</name>
</gene>
<dbReference type="GO" id="GO:0000271">
    <property type="term" value="P:polysaccharide biosynthetic process"/>
    <property type="evidence" value="ECO:0007669"/>
    <property type="project" value="TreeGrafter"/>
</dbReference>
<evidence type="ECO:0000256" key="2">
    <source>
        <dbReference type="SAM" id="SignalP"/>
    </source>
</evidence>
<dbReference type="PANTHER" id="PTHR23028:SF53">
    <property type="entry name" value="ACYL_TRANSF_3 DOMAIN-CONTAINING PROTEIN"/>
    <property type="match status" value="1"/>
</dbReference>
<dbReference type="AlphaFoldDB" id="A0AAE7TG87"/>
<name>A0AAE7TG87_9BRAD</name>
<dbReference type="EMBL" id="CP030050">
    <property type="protein sequence ID" value="QOZ66939.1"/>
    <property type="molecule type" value="Genomic_DNA"/>
</dbReference>
<keyword evidence="1" id="KW-0472">Membrane</keyword>
<keyword evidence="4" id="KW-0808">Transferase</keyword>
<evidence type="ECO:0000259" key="3">
    <source>
        <dbReference type="Pfam" id="PF01757"/>
    </source>
</evidence>
<dbReference type="GO" id="GO:0016020">
    <property type="term" value="C:membrane"/>
    <property type="evidence" value="ECO:0007669"/>
    <property type="project" value="TreeGrafter"/>
</dbReference>
<dbReference type="InterPro" id="IPR002656">
    <property type="entry name" value="Acyl_transf_3_dom"/>
</dbReference>
<dbReference type="InterPro" id="IPR050879">
    <property type="entry name" value="Acyltransferase_3"/>
</dbReference>
<feature type="transmembrane region" description="Helical" evidence="1">
    <location>
        <begin position="178"/>
        <end position="199"/>
    </location>
</feature>
<dbReference type="KEGG" id="barh:WN72_11910"/>
<dbReference type="GO" id="GO:0016747">
    <property type="term" value="F:acyltransferase activity, transferring groups other than amino-acyl groups"/>
    <property type="evidence" value="ECO:0007669"/>
    <property type="project" value="InterPro"/>
</dbReference>
<feature type="transmembrane region" description="Helical" evidence="1">
    <location>
        <begin position="315"/>
        <end position="336"/>
    </location>
</feature>
<dbReference type="PANTHER" id="PTHR23028">
    <property type="entry name" value="ACETYLTRANSFERASE"/>
    <property type="match status" value="1"/>
</dbReference>
<dbReference type="Pfam" id="PF01757">
    <property type="entry name" value="Acyl_transf_3"/>
    <property type="match status" value="1"/>
</dbReference>
<keyword evidence="1" id="KW-0812">Transmembrane</keyword>
<accession>A0AAE7TG87</accession>